<name>A0ABV5Q344_9ACTN</name>
<dbReference type="Proteomes" id="UP001589646">
    <property type="component" value="Unassembled WGS sequence"/>
</dbReference>
<gene>
    <name evidence="1" type="ORF">ACFFRN_25205</name>
</gene>
<evidence type="ECO:0000313" key="1">
    <source>
        <dbReference type="EMBL" id="MFB9529911.1"/>
    </source>
</evidence>
<sequence length="86" mass="8902">MKIETKRSLRTALQTATGFAVALPAIVGAAGIPETLPWVAGGLAVAGGFARVMALPSVQALLPSWLRTTEEPPAEPTSEPPYPYSG</sequence>
<proteinExistence type="predicted"/>
<protein>
    <recommendedName>
        <fullName evidence="3">Holin</fullName>
    </recommendedName>
</protein>
<evidence type="ECO:0008006" key="3">
    <source>
        <dbReference type="Google" id="ProtNLM"/>
    </source>
</evidence>
<dbReference type="RefSeq" id="WP_346127637.1">
    <property type="nucleotide sequence ID" value="NZ_BAAAXC010000015.1"/>
</dbReference>
<reference evidence="1 2" key="1">
    <citation type="submission" date="2024-09" db="EMBL/GenBank/DDBJ databases">
        <authorList>
            <person name="Sun Q."/>
            <person name="Mori K."/>
        </authorList>
    </citation>
    <scope>NUCLEOTIDE SEQUENCE [LARGE SCALE GENOMIC DNA]</scope>
    <source>
        <strain evidence="1 2">JCM 3323</strain>
    </source>
</reference>
<dbReference type="EMBL" id="JBHMCE010000007">
    <property type="protein sequence ID" value="MFB9529911.1"/>
    <property type="molecule type" value="Genomic_DNA"/>
</dbReference>
<evidence type="ECO:0000313" key="2">
    <source>
        <dbReference type="Proteomes" id="UP001589646"/>
    </source>
</evidence>
<organism evidence="1 2">
    <name type="scientific">Nonomuraea roseola</name>
    <dbReference type="NCBI Taxonomy" id="46179"/>
    <lineage>
        <taxon>Bacteria</taxon>
        <taxon>Bacillati</taxon>
        <taxon>Actinomycetota</taxon>
        <taxon>Actinomycetes</taxon>
        <taxon>Streptosporangiales</taxon>
        <taxon>Streptosporangiaceae</taxon>
        <taxon>Nonomuraea</taxon>
    </lineage>
</organism>
<comment type="caution">
    <text evidence="1">The sequence shown here is derived from an EMBL/GenBank/DDBJ whole genome shotgun (WGS) entry which is preliminary data.</text>
</comment>
<accession>A0ABV5Q344</accession>
<keyword evidence="2" id="KW-1185">Reference proteome</keyword>